<accession>A0A3B0Z4W3</accession>
<evidence type="ECO:0000313" key="2">
    <source>
        <dbReference type="EMBL" id="VAW88378.1"/>
    </source>
</evidence>
<keyword evidence="1" id="KW-0472">Membrane</keyword>
<reference evidence="2" key="1">
    <citation type="submission" date="2018-06" db="EMBL/GenBank/DDBJ databases">
        <authorList>
            <person name="Zhirakovskaya E."/>
        </authorList>
    </citation>
    <scope>NUCLEOTIDE SEQUENCE</scope>
</reference>
<sequence length="40" mass="4254">MLLLAVGAALSYDNPEDTSIWVLIVPMLLLAVNLISAIIS</sequence>
<dbReference type="AlphaFoldDB" id="A0A3B0Z4W3"/>
<evidence type="ECO:0000256" key="1">
    <source>
        <dbReference type="SAM" id="Phobius"/>
    </source>
</evidence>
<gene>
    <name evidence="2" type="ORF">MNBD_GAMMA17-74</name>
</gene>
<organism evidence="2">
    <name type="scientific">hydrothermal vent metagenome</name>
    <dbReference type="NCBI Taxonomy" id="652676"/>
    <lineage>
        <taxon>unclassified sequences</taxon>
        <taxon>metagenomes</taxon>
        <taxon>ecological metagenomes</taxon>
    </lineage>
</organism>
<feature type="non-terminal residue" evidence="2">
    <location>
        <position position="40"/>
    </location>
</feature>
<proteinExistence type="predicted"/>
<keyword evidence="1" id="KW-0812">Transmembrane</keyword>
<keyword evidence="1" id="KW-1133">Transmembrane helix</keyword>
<name>A0A3B0Z4W3_9ZZZZ</name>
<feature type="transmembrane region" description="Helical" evidence="1">
    <location>
        <begin position="20"/>
        <end position="39"/>
    </location>
</feature>
<protein>
    <submittedName>
        <fullName evidence="2">Uncharacterized protein</fullName>
    </submittedName>
</protein>
<dbReference type="EMBL" id="UOFQ01000095">
    <property type="protein sequence ID" value="VAW88378.1"/>
    <property type="molecule type" value="Genomic_DNA"/>
</dbReference>